<proteinExistence type="predicted"/>
<sequence length="159" mass="17159">MAVETVPPATDRPEEPGLRYALILAAGWSIAMGTVQQMLAGDDETSARFLAPGQALPMGVTPVVVADTTVSGSVYIEHLLRTTWSVHLPRPWLVLVADAPAPPPVAARYRIRALGNRVVGTAYVPYLPVLRTVETAAEAMEHKDVRAAARKLRRDLEGN</sequence>
<dbReference type="Proteomes" id="UP001499990">
    <property type="component" value="Unassembled WGS sequence"/>
</dbReference>
<evidence type="ECO:0000313" key="1">
    <source>
        <dbReference type="EMBL" id="GAA3380709.1"/>
    </source>
</evidence>
<name>A0ABP6SN96_9ACTN</name>
<dbReference type="RefSeq" id="WP_345045283.1">
    <property type="nucleotide sequence ID" value="NZ_BAAAYL010000002.1"/>
</dbReference>
<gene>
    <name evidence="1" type="ORF">GCM10020367_69080</name>
</gene>
<dbReference type="EMBL" id="BAAAYL010000002">
    <property type="protein sequence ID" value="GAA3380709.1"/>
    <property type="molecule type" value="Genomic_DNA"/>
</dbReference>
<protein>
    <submittedName>
        <fullName evidence="1">Uncharacterized protein</fullName>
    </submittedName>
</protein>
<reference evidence="2" key="1">
    <citation type="journal article" date="2019" name="Int. J. Syst. Evol. Microbiol.">
        <title>The Global Catalogue of Microorganisms (GCM) 10K type strain sequencing project: providing services to taxonomists for standard genome sequencing and annotation.</title>
        <authorList>
            <consortium name="The Broad Institute Genomics Platform"/>
            <consortium name="The Broad Institute Genome Sequencing Center for Infectious Disease"/>
            <person name="Wu L."/>
            <person name="Ma J."/>
        </authorList>
    </citation>
    <scope>NUCLEOTIDE SEQUENCE [LARGE SCALE GENOMIC DNA]</scope>
    <source>
        <strain evidence="2">JCM 9651</strain>
    </source>
</reference>
<organism evidence="1 2">
    <name type="scientific">Streptomyces sannanensis</name>
    <dbReference type="NCBI Taxonomy" id="285536"/>
    <lineage>
        <taxon>Bacteria</taxon>
        <taxon>Bacillati</taxon>
        <taxon>Actinomycetota</taxon>
        <taxon>Actinomycetes</taxon>
        <taxon>Kitasatosporales</taxon>
        <taxon>Streptomycetaceae</taxon>
        <taxon>Streptomyces</taxon>
    </lineage>
</organism>
<accession>A0ABP6SN96</accession>
<comment type="caution">
    <text evidence="1">The sequence shown here is derived from an EMBL/GenBank/DDBJ whole genome shotgun (WGS) entry which is preliminary data.</text>
</comment>
<evidence type="ECO:0000313" key="2">
    <source>
        <dbReference type="Proteomes" id="UP001499990"/>
    </source>
</evidence>
<keyword evidence="2" id="KW-1185">Reference proteome</keyword>